<reference evidence="2 3" key="1">
    <citation type="submission" date="2018-11" db="EMBL/GenBank/DDBJ databases">
        <authorList>
            <consortium name="Pathogen Informatics"/>
        </authorList>
    </citation>
    <scope>NUCLEOTIDE SEQUENCE [LARGE SCALE GENOMIC DNA]</scope>
</reference>
<accession>A0A183GSQ5</accession>
<dbReference type="WBParaSite" id="HPBE_0002572501-mRNA-1">
    <property type="protein sequence ID" value="HPBE_0002572501-mRNA-1"/>
    <property type="gene ID" value="HPBE_0002572501"/>
</dbReference>
<evidence type="ECO:0000256" key="1">
    <source>
        <dbReference type="SAM" id="MobiDB-lite"/>
    </source>
</evidence>
<evidence type="ECO:0000313" key="3">
    <source>
        <dbReference type="Proteomes" id="UP000050761"/>
    </source>
</evidence>
<dbReference type="EMBL" id="UZAH01038476">
    <property type="protein sequence ID" value="VDP53392.1"/>
    <property type="molecule type" value="Genomic_DNA"/>
</dbReference>
<protein>
    <submittedName>
        <fullName evidence="4">Secreted protein</fullName>
    </submittedName>
</protein>
<dbReference type="AlphaFoldDB" id="A0A183GSQ5"/>
<keyword evidence="3" id="KW-1185">Reference proteome</keyword>
<accession>A0A3P8DP40</accession>
<dbReference type="Proteomes" id="UP000050761">
    <property type="component" value="Unassembled WGS sequence"/>
</dbReference>
<proteinExistence type="predicted"/>
<sequence>MLLQPRKHSLLLLGTAASARISEHLDPEDGSTTSRDKRLESEEVTPSSYDEQPHSELNWDAAAAEEAQPPTVWHSGICARF</sequence>
<reference evidence="4" key="2">
    <citation type="submission" date="2019-09" db="UniProtKB">
        <authorList>
            <consortium name="WormBaseParasite"/>
        </authorList>
    </citation>
    <scope>IDENTIFICATION</scope>
</reference>
<organism evidence="3 4">
    <name type="scientific">Heligmosomoides polygyrus</name>
    <name type="common">Parasitic roundworm</name>
    <dbReference type="NCBI Taxonomy" id="6339"/>
    <lineage>
        <taxon>Eukaryota</taxon>
        <taxon>Metazoa</taxon>
        <taxon>Ecdysozoa</taxon>
        <taxon>Nematoda</taxon>
        <taxon>Chromadorea</taxon>
        <taxon>Rhabditida</taxon>
        <taxon>Rhabditina</taxon>
        <taxon>Rhabditomorpha</taxon>
        <taxon>Strongyloidea</taxon>
        <taxon>Heligmosomidae</taxon>
        <taxon>Heligmosomoides</taxon>
    </lineage>
</organism>
<gene>
    <name evidence="2" type="ORF">HPBE_LOCUS25724</name>
</gene>
<name>A0A183GSQ5_HELPZ</name>
<feature type="region of interest" description="Disordered" evidence="1">
    <location>
        <begin position="18"/>
        <end position="69"/>
    </location>
</feature>
<evidence type="ECO:0000313" key="4">
    <source>
        <dbReference type="WBParaSite" id="HPBE_0002572501-mRNA-1"/>
    </source>
</evidence>
<evidence type="ECO:0000313" key="2">
    <source>
        <dbReference type="EMBL" id="VDP53392.1"/>
    </source>
</evidence>